<name>A0ABU0NRZ3_STRRH</name>
<dbReference type="EMBL" id="JAUSWV010000002">
    <property type="protein sequence ID" value="MDQ0581927.1"/>
    <property type="molecule type" value="Genomic_DNA"/>
</dbReference>
<dbReference type="Proteomes" id="UP001230654">
    <property type="component" value="Unassembled WGS sequence"/>
</dbReference>
<accession>A0ABU0NRZ3</accession>
<feature type="region of interest" description="Disordered" evidence="1">
    <location>
        <begin position="1"/>
        <end position="20"/>
    </location>
</feature>
<evidence type="ECO:0000313" key="3">
    <source>
        <dbReference type="Proteomes" id="UP001230654"/>
    </source>
</evidence>
<feature type="compositionally biased region" description="Pro residues" evidence="1">
    <location>
        <begin position="34"/>
        <end position="44"/>
    </location>
</feature>
<feature type="compositionally biased region" description="Gly residues" evidence="1">
    <location>
        <begin position="356"/>
        <end position="369"/>
    </location>
</feature>
<gene>
    <name evidence="2" type="ORF">QF030_004105</name>
</gene>
<evidence type="ECO:0008006" key="4">
    <source>
        <dbReference type="Google" id="ProtNLM"/>
    </source>
</evidence>
<evidence type="ECO:0000313" key="2">
    <source>
        <dbReference type="EMBL" id="MDQ0581927.1"/>
    </source>
</evidence>
<proteinExistence type="predicted"/>
<feature type="region of interest" description="Disordered" evidence="1">
    <location>
        <begin position="352"/>
        <end position="376"/>
    </location>
</feature>
<evidence type="ECO:0000256" key="1">
    <source>
        <dbReference type="SAM" id="MobiDB-lite"/>
    </source>
</evidence>
<feature type="region of interest" description="Disordered" evidence="1">
    <location>
        <begin position="25"/>
        <end position="105"/>
    </location>
</feature>
<organism evidence="2 3">
    <name type="scientific">Streptomyces rishiriensis</name>
    <dbReference type="NCBI Taxonomy" id="68264"/>
    <lineage>
        <taxon>Bacteria</taxon>
        <taxon>Bacillati</taxon>
        <taxon>Actinomycetota</taxon>
        <taxon>Actinomycetes</taxon>
        <taxon>Kitasatosporales</taxon>
        <taxon>Streptomycetaceae</taxon>
        <taxon>Streptomyces</taxon>
    </lineage>
</organism>
<comment type="caution">
    <text evidence="2">The sequence shown here is derived from an EMBL/GenBank/DDBJ whole genome shotgun (WGS) entry which is preliminary data.</text>
</comment>
<reference evidence="2 3" key="1">
    <citation type="submission" date="2023-07" db="EMBL/GenBank/DDBJ databases">
        <title>Comparative genomics of wheat-associated soil bacteria to identify genetic determinants of phenazine resistance.</title>
        <authorList>
            <person name="Mouncey N."/>
        </authorList>
    </citation>
    <scope>NUCLEOTIDE SEQUENCE [LARGE SCALE GENOMIC DNA]</scope>
    <source>
        <strain evidence="2 3">B2I6</strain>
    </source>
</reference>
<protein>
    <recommendedName>
        <fullName evidence="4">Basic proline-rich protein-like</fullName>
    </recommendedName>
</protein>
<keyword evidence="3" id="KW-1185">Reference proteome</keyword>
<sequence>MRVLDRELGVSVGGSCPPARPTRWWECPRHGAPPRTPAGTPPRTPRGLRPLHPFGDRPPGAVGRQLRSRGSAPDPGGDCVPCAPDVPRPPARLGGGSVPVTGLRPGPRRGLHPMHPGCSPPARPGGKAAPVTGLRPGPRRGLRPLHPCGDCVPCTPAGAPSPAPLRGLRPLHPCGGSVPCTPAGAPSPAPLRGLRPLHPCGDCVPCTPAGTASPAPLRGLRPLHPCGDCVPCTPAGTASPALRISPPARPARWWECPRHGAPPSAPRVLARLPGLVGRRLLSRGSAPGPGGDCAPSPGFAPAPLRGLRPCTPTRAVPPRTPDFPAASPRHTWARPPGGGRALCVLAVAPPCSTARGPGGVREGGGGRGGQPKRPEM</sequence>